<dbReference type="EMBL" id="AEBE01000160">
    <property type="protein sequence ID" value="EFU88831.1"/>
    <property type="molecule type" value="Genomic_DNA"/>
</dbReference>
<dbReference type="Pfam" id="PF09693">
    <property type="entry name" value="Phage_XkdX"/>
    <property type="match status" value="1"/>
</dbReference>
<dbReference type="Proteomes" id="UP000004933">
    <property type="component" value="Unassembled WGS sequence"/>
</dbReference>
<dbReference type="RefSeq" id="WP_002393630.1">
    <property type="nucleotide sequence ID" value="NZ_GL454892.1"/>
</dbReference>
<gene>
    <name evidence="1" type="ORF">HMPREF9511_03210</name>
</gene>
<dbReference type="AlphaFoldDB" id="A0ABC9P1J7"/>
<organism evidence="1 2">
    <name type="scientific">Enterococcus faecalis TX0630</name>
    <dbReference type="NCBI Taxonomy" id="749508"/>
    <lineage>
        <taxon>Bacteria</taxon>
        <taxon>Bacillati</taxon>
        <taxon>Bacillota</taxon>
        <taxon>Bacilli</taxon>
        <taxon>Lactobacillales</taxon>
        <taxon>Enterococcaceae</taxon>
        <taxon>Enterococcus</taxon>
    </lineage>
</organism>
<evidence type="ECO:0000313" key="2">
    <source>
        <dbReference type="Proteomes" id="UP000004933"/>
    </source>
</evidence>
<dbReference type="InterPro" id="IPR010022">
    <property type="entry name" value="XkdX"/>
</dbReference>
<evidence type="ECO:0000313" key="1">
    <source>
        <dbReference type="EMBL" id="EFU88831.1"/>
    </source>
</evidence>
<proteinExistence type="predicted"/>
<name>A0ABC9P1J7_ENTFL</name>
<accession>A0ABC9P1J7</accession>
<comment type="caution">
    <text evidence="1">The sequence shown here is derived from an EMBL/GenBank/DDBJ whole genome shotgun (WGS) entry which is preliminary data.</text>
</comment>
<protein>
    <submittedName>
        <fullName evidence="1">XkdX family protein</fullName>
    </submittedName>
</protein>
<reference evidence="1 2" key="1">
    <citation type="submission" date="2010-09" db="EMBL/GenBank/DDBJ databases">
        <authorList>
            <person name="Weinstock G."/>
            <person name="Sodergren E."/>
            <person name="Clifton S."/>
            <person name="Fulton L."/>
            <person name="Fulton B."/>
            <person name="Courtney L."/>
            <person name="Fronick C."/>
            <person name="Harrison M."/>
            <person name="Strong C."/>
            <person name="Farmer C."/>
            <person name="Delahaunty K."/>
            <person name="Markovic C."/>
            <person name="Hall O."/>
            <person name="Minx P."/>
            <person name="Tomlinson C."/>
            <person name="Mitreva M."/>
            <person name="Hou S."/>
            <person name="Chen J."/>
            <person name="Wollam A."/>
            <person name="Pepin K.H."/>
            <person name="Johnson M."/>
            <person name="Bhonagiri V."/>
            <person name="Zhang X."/>
            <person name="Suruliraj S."/>
            <person name="Warren W."/>
            <person name="Chinwalla A."/>
            <person name="Mardis E.R."/>
            <person name="Wilson R.K."/>
        </authorList>
    </citation>
    <scope>NUCLEOTIDE SEQUENCE [LARGE SCALE GENOMIC DNA]</scope>
    <source>
        <strain evidence="1 2">TX0630</strain>
    </source>
</reference>
<sequence length="141" mass="16609">MDKIKIWITMDENQMLTDYSLTAKENYIEIEVTEEPRDYLNWGLRKGELIHYPDDLNDLTNQSETSFEGNTLLAFAYLSHKFSNISNLTEVNFDYPKYPDILTVYENQGMTNLDVKKMVEYQRISKQEYEEITGTPLEEGE</sequence>